<dbReference type="Gene3D" id="1.10.8.270">
    <property type="entry name" value="putative rabgap domain of human tbc1 domain family member 14 like domains"/>
    <property type="match status" value="1"/>
</dbReference>
<dbReference type="KEGG" id="mbr:MONBRDRAFT_3202"/>
<dbReference type="PROSITE" id="PS50086">
    <property type="entry name" value="TBC_RABGAP"/>
    <property type="match status" value="1"/>
</dbReference>
<dbReference type="PANTHER" id="PTHR22957">
    <property type="entry name" value="TBC1 DOMAIN FAMILY MEMBER GTPASE-ACTIVATING PROTEIN"/>
    <property type="match status" value="1"/>
</dbReference>
<gene>
    <name evidence="3" type="ORF">MONBRDRAFT_3202</name>
</gene>
<dbReference type="Proteomes" id="UP000001357">
    <property type="component" value="Unassembled WGS sequence"/>
</dbReference>
<protein>
    <recommendedName>
        <fullName evidence="2">Rab-GAP TBC domain-containing protein</fullName>
    </recommendedName>
</protein>
<dbReference type="GeneID" id="5889587"/>
<evidence type="ECO:0000313" key="3">
    <source>
        <dbReference type="EMBL" id="EDQ91106.1"/>
    </source>
</evidence>
<evidence type="ECO:0000256" key="1">
    <source>
        <dbReference type="ARBA" id="ARBA00022468"/>
    </source>
</evidence>
<dbReference type="SUPFAM" id="SSF47923">
    <property type="entry name" value="Ypt/Rab-GAP domain of gyp1p"/>
    <property type="match status" value="1"/>
</dbReference>
<dbReference type="Pfam" id="PF00566">
    <property type="entry name" value="RabGAP-TBC"/>
    <property type="match status" value="1"/>
</dbReference>
<sequence>LKTQWQTQSEYQLARNSRLREMIHSIDKDVPRTDRHLPEFKYEDSAGLTAVRELLLAYLMLNFDLGYVQGMNDIASALWLVFRDEALTFWAFAHWMEDLEPLYAFDQHGIENQLKLVSTLVRFVDPHLMHQLERANSTHFLFCLRWLLVFFKRDFDVSGARKIWEVRG</sequence>
<evidence type="ECO:0000259" key="2">
    <source>
        <dbReference type="PROSITE" id="PS50086"/>
    </source>
</evidence>
<dbReference type="InParanoid" id="A9UUJ0"/>
<dbReference type="Gene3D" id="1.10.472.80">
    <property type="entry name" value="Ypt/Rab-GAP domain of gyp1p, domain 3"/>
    <property type="match status" value="1"/>
</dbReference>
<proteinExistence type="predicted"/>
<dbReference type="InterPro" id="IPR035969">
    <property type="entry name" value="Rab-GAP_TBC_sf"/>
</dbReference>
<evidence type="ECO:0000313" key="4">
    <source>
        <dbReference type="Proteomes" id="UP000001357"/>
    </source>
</evidence>
<dbReference type="EMBL" id="CH991546">
    <property type="protein sequence ID" value="EDQ91106.1"/>
    <property type="molecule type" value="Genomic_DNA"/>
</dbReference>
<keyword evidence="1" id="KW-0343">GTPase activation</keyword>
<dbReference type="RefSeq" id="XP_001744403.1">
    <property type="nucleotide sequence ID" value="XM_001744351.1"/>
</dbReference>
<dbReference type="STRING" id="81824.A9UUJ0"/>
<feature type="domain" description="Rab-GAP TBC" evidence="2">
    <location>
        <begin position="1"/>
        <end position="168"/>
    </location>
</feature>
<dbReference type="AlphaFoldDB" id="A9UUJ0"/>
<dbReference type="GO" id="GO:0005096">
    <property type="term" value="F:GTPase activator activity"/>
    <property type="evidence" value="ECO:0007669"/>
    <property type="project" value="UniProtKB-KW"/>
</dbReference>
<dbReference type="SMART" id="SM00164">
    <property type="entry name" value="TBC"/>
    <property type="match status" value="1"/>
</dbReference>
<feature type="non-terminal residue" evidence="3">
    <location>
        <position position="168"/>
    </location>
</feature>
<name>A9UUJ0_MONBE</name>
<feature type="non-terminal residue" evidence="3">
    <location>
        <position position="1"/>
    </location>
</feature>
<keyword evidence="4" id="KW-1185">Reference proteome</keyword>
<organism evidence="3 4">
    <name type="scientific">Monosiga brevicollis</name>
    <name type="common">Choanoflagellate</name>
    <dbReference type="NCBI Taxonomy" id="81824"/>
    <lineage>
        <taxon>Eukaryota</taxon>
        <taxon>Choanoflagellata</taxon>
        <taxon>Craspedida</taxon>
        <taxon>Salpingoecidae</taxon>
        <taxon>Monosiga</taxon>
    </lineage>
</organism>
<dbReference type="PANTHER" id="PTHR22957:SF502">
    <property type="entry name" value="SMALL G PROTEIN SIGNALING MODULATOR 2-RELATED"/>
    <property type="match status" value="1"/>
</dbReference>
<dbReference type="InterPro" id="IPR000195">
    <property type="entry name" value="Rab-GAP-TBC_dom"/>
</dbReference>
<reference evidence="3 4" key="1">
    <citation type="journal article" date="2008" name="Nature">
        <title>The genome of the choanoflagellate Monosiga brevicollis and the origin of metazoans.</title>
        <authorList>
            <consortium name="JGI Sequencing"/>
            <person name="King N."/>
            <person name="Westbrook M.J."/>
            <person name="Young S.L."/>
            <person name="Kuo A."/>
            <person name="Abedin M."/>
            <person name="Chapman J."/>
            <person name="Fairclough S."/>
            <person name="Hellsten U."/>
            <person name="Isogai Y."/>
            <person name="Letunic I."/>
            <person name="Marr M."/>
            <person name="Pincus D."/>
            <person name="Putnam N."/>
            <person name="Rokas A."/>
            <person name="Wright K.J."/>
            <person name="Zuzow R."/>
            <person name="Dirks W."/>
            <person name="Good M."/>
            <person name="Goodstein D."/>
            <person name="Lemons D."/>
            <person name="Li W."/>
            <person name="Lyons J.B."/>
            <person name="Morris A."/>
            <person name="Nichols S."/>
            <person name="Richter D.J."/>
            <person name="Salamov A."/>
            <person name="Bork P."/>
            <person name="Lim W.A."/>
            <person name="Manning G."/>
            <person name="Miller W.T."/>
            <person name="McGinnis W."/>
            <person name="Shapiro H."/>
            <person name="Tjian R."/>
            <person name="Grigoriev I.V."/>
            <person name="Rokhsar D."/>
        </authorList>
    </citation>
    <scope>NUCLEOTIDE SEQUENCE [LARGE SCALE GENOMIC DNA]</scope>
    <source>
        <strain evidence="4">MX1 / ATCC 50154</strain>
    </source>
</reference>
<accession>A9UUJ0</accession>
<dbReference type="eggNOG" id="KOG2197">
    <property type="taxonomic scope" value="Eukaryota"/>
</dbReference>